<feature type="transmembrane region" description="Helical" evidence="7">
    <location>
        <begin position="42"/>
        <end position="65"/>
    </location>
</feature>
<feature type="transmembrane region" description="Helical" evidence="7">
    <location>
        <begin position="180"/>
        <end position="200"/>
    </location>
</feature>
<keyword evidence="7" id="KW-1133">Transmembrane helix</keyword>
<evidence type="ECO:0000256" key="4">
    <source>
        <dbReference type="ARBA" id="ARBA00022679"/>
    </source>
</evidence>
<dbReference type="InterPro" id="IPR035965">
    <property type="entry name" value="PAS-like_dom_sf"/>
</dbReference>
<feature type="domain" description="Histidine kinase" evidence="8">
    <location>
        <begin position="363"/>
        <end position="563"/>
    </location>
</feature>
<dbReference type="InterPro" id="IPR003661">
    <property type="entry name" value="HisK_dim/P_dom"/>
</dbReference>
<dbReference type="SUPFAM" id="SSF47384">
    <property type="entry name" value="Homodimeric domain of signal transducing histidine kinase"/>
    <property type="match status" value="1"/>
</dbReference>
<dbReference type="PROSITE" id="PS50109">
    <property type="entry name" value="HIS_KIN"/>
    <property type="match status" value="1"/>
</dbReference>
<evidence type="ECO:0000256" key="1">
    <source>
        <dbReference type="ARBA" id="ARBA00000085"/>
    </source>
</evidence>
<keyword evidence="7" id="KW-0472">Membrane</keyword>
<dbReference type="InterPro" id="IPR036890">
    <property type="entry name" value="HATPase_C_sf"/>
</dbReference>
<name>A0A544QNU3_9EURY</name>
<keyword evidence="3" id="KW-0597">Phosphoprotein</keyword>
<dbReference type="Gene3D" id="1.10.287.130">
    <property type="match status" value="1"/>
</dbReference>
<dbReference type="EC" id="2.7.13.3" evidence="2"/>
<accession>A0A544QNU3</accession>
<dbReference type="InterPro" id="IPR003594">
    <property type="entry name" value="HATPase_dom"/>
</dbReference>
<dbReference type="AlphaFoldDB" id="A0A544QNU3"/>
<comment type="caution">
    <text evidence="10">The sequence shown here is derived from an EMBL/GenBank/DDBJ whole genome shotgun (WGS) entry which is preliminary data.</text>
</comment>
<dbReference type="CDD" id="cd00082">
    <property type="entry name" value="HisKA"/>
    <property type="match status" value="1"/>
</dbReference>
<feature type="transmembrane region" description="Helical" evidence="7">
    <location>
        <begin position="140"/>
        <end position="168"/>
    </location>
</feature>
<dbReference type="InterPro" id="IPR050736">
    <property type="entry name" value="Sensor_HK_Regulatory"/>
</dbReference>
<evidence type="ECO:0000313" key="11">
    <source>
        <dbReference type="Proteomes" id="UP000315385"/>
    </source>
</evidence>
<dbReference type="SMART" id="SM00387">
    <property type="entry name" value="HATPase_c"/>
    <property type="match status" value="1"/>
</dbReference>
<sequence>MVDEALLSLTVIAAVFTAVVVSGALAVYSFTRIKHPLSESYAVLMAVDSLWAAGYFCMLIAGGTLLADVGLFIKALFSALAAFAWLRFVSEYTGDSEWLPSWLWWVGVAESIVWSILVVSNPGNLMLEGVEVGEFGVVTAAVETAGLGAAIQLLIGAVLVGLSLFLLGRFFVQTQGIYRYQALIIFAIGAIVLISTTLFITDYRPHPLVDPTPILFNLQAVGVGWALYRYDFLRVAPVIVTRFFREMDDPVLLINGDRVVADYNTAADALVDDLRTQVPIDAVDDQSFGETLTAAVTDGGTATEFTADTDSRRRTYDIEVTGVTDQFDITQGYVVVLRDITDRKQRERQLEEQNERLEEFADVVSHDLRNPLSTAEGWVAAVTDALDGEEPDIDTAQMGLDHITNSHDRMEELIEVLLTMARQGQTVADPEPVSLEACATEAWATAETGEMELRVDTDRTVPADPVRLRQAFENLFRNANDHSEASTVTVISTAEGFAIEDDGTGIDPDDREDLFEFGYTTDEEGTGIGLAVVERIVEAHGWRIAVGESDDGGACFEITGVAT</sequence>
<keyword evidence="7" id="KW-0812">Transmembrane</keyword>
<feature type="transmembrane region" description="Helical" evidence="7">
    <location>
        <begin position="102"/>
        <end position="120"/>
    </location>
</feature>
<organism evidence="10 11">
    <name type="scientific">Halonotius roseus</name>
    <dbReference type="NCBI Taxonomy" id="2511997"/>
    <lineage>
        <taxon>Archaea</taxon>
        <taxon>Methanobacteriati</taxon>
        <taxon>Methanobacteriota</taxon>
        <taxon>Stenosarchaea group</taxon>
        <taxon>Halobacteria</taxon>
        <taxon>Halobacteriales</taxon>
        <taxon>Haloferacaceae</taxon>
        <taxon>Halonotius</taxon>
    </lineage>
</organism>
<reference evidence="10 11" key="1">
    <citation type="submission" date="2019-02" db="EMBL/GenBank/DDBJ databases">
        <title>Halonotius sp. a new haloqrchaeon isolated from saline water.</title>
        <authorList>
            <person name="Duran-Viseras A."/>
            <person name="Sanchez-Porro C."/>
            <person name="Ventosa A."/>
        </authorList>
    </citation>
    <scope>NUCLEOTIDE SEQUENCE [LARGE SCALE GENOMIC DNA]</scope>
    <source>
        <strain evidence="10 11">F9-27</strain>
    </source>
</reference>
<dbReference type="Proteomes" id="UP000315385">
    <property type="component" value="Unassembled WGS sequence"/>
</dbReference>
<dbReference type="SUPFAM" id="SSF55785">
    <property type="entry name" value="PYP-like sensor domain (PAS domain)"/>
    <property type="match status" value="1"/>
</dbReference>
<dbReference type="OrthoDB" id="8127at2157"/>
<dbReference type="GO" id="GO:0000155">
    <property type="term" value="F:phosphorelay sensor kinase activity"/>
    <property type="evidence" value="ECO:0007669"/>
    <property type="project" value="InterPro"/>
</dbReference>
<dbReference type="PROSITE" id="PS50113">
    <property type="entry name" value="PAC"/>
    <property type="match status" value="1"/>
</dbReference>
<dbReference type="InterPro" id="IPR036097">
    <property type="entry name" value="HisK_dim/P_sf"/>
</dbReference>
<dbReference type="PANTHER" id="PTHR43711:SF1">
    <property type="entry name" value="HISTIDINE KINASE 1"/>
    <property type="match status" value="1"/>
</dbReference>
<proteinExistence type="predicted"/>
<dbReference type="InterPro" id="IPR005467">
    <property type="entry name" value="His_kinase_dom"/>
</dbReference>
<dbReference type="EMBL" id="SESI01000002">
    <property type="protein sequence ID" value="TQQ80598.1"/>
    <property type="molecule type" value="Genomic_DNA"/>
</dbReference>
<keyword evidence="5" id="KW-0418">Kinase</keyword>
<gene>
    <name evidence="10" type="ORF">EWF95_08940</name>
</gene>
<evidence type="ECO:0000256" key="7">
    <source>
        <dbReference type="SAM" id="Phobius"/>
    </source>
</evidence>
<evidence type="ECO:0000256" key="5">
    <source>
        <dbReference type="ARBA" id="ARBA00022777"/>
    </source>
</evidence>
<dbReference type="RefSeq" id="WP_142443709.1">
    <property type="nucleotide sequence ID" value="NZ_SESI01000002.1"/>
</dbReference>
<dbReference type="InterPro" id="IPR031621">
    <property type="entry name" value="HisKA_7TM"/>
</dbReference>
<evidence type="ECO:0000256" key="6">
    <source>
        <dbReference type="ARBA" id="ARBA00023012"/>
    </source>
</evidence>
<evidence type="ECO:0000256" key="2">
    <source>
        <dbReference type="ARBA" id="ARBA00012438"/>
    </source>
</evidence>
<keyword evidence="6" id="KW-0902">Two-component regulatory system</keyword>
<comment type="catalytic activity">
    <reaction evidence="1">
        <text>ATP + protein L-histidine = ADP + protein N-phospho-L-histidine.</text>
        <dbReference type="EC" id="2.7.13.3"/>
    </reaction>
</comment>
<evidence type="ECO:0000313" key="10">
    <source>
        <dbReference type="EMBL" id="TQQ80598.1"/>
    </source>
</evidence>
<evidence type="ECO:0000256" key="3">
    <source>
        <dbReference type="ARBA" id="ARBA00022553"/>
    </source>
</evidence>
<keyword evidence="4" id="KW-0808">Transferase</keyword>
<dbReference type="InterPro" id="IPR000700">
    <property type="entry name" value="PAS-assoc_C"/>
</dbReference>
<dbReference type="PRINTS" id="PR00344">
    <property type="entry name" value="BCTRLSENSOR"/>
</dbReference>
<feature type="transmembrane region" description="Helical" evidence="7">
    <location>
        <begin position="6"/>
        <end position="30"/>
    </location>
</feature>
<dbReference type="Pfam" id="PF02518">
    <property type="entry name" value="HATPase_c"/>
    <property type="match status" value="1"/>
</dbReference>
<protein>
    <recommendedName>
        <fullName evidence="2">histidine kinase</fullName>
        <ecNumber evidence="2">2.7.13.3</ecNumber>
    </recommendedName>
</protein>
<evidence type="ECO:0000259" key="8">
    <source>
        <dbReference type="PROSITE" id="PS50109"/>
    </source>
</evidence>
<dbReference type="InterPro" id="IPR004358">
    <property type="entry name" value="Sig_transdc_His_kin-like_C"/>
</dbReference>
<dbReference type="PANTHER" id="PTHR43711">
    <property type="entry name" value="TWO-COMPONENT HISTIDINE KINASE"/>
    <property type="match status" value="1"/>
</dbReference>
<dbReference type="Pfam" id="PF16927">
    <property type="entry name" value="HisKA_7TM"/>
    <property type="match status" value="1"/>
</dbReference>
<dbReference type="Pfam" id="PF00512">
    <property type="entry name" value="HisKA"/>
    <property type="match status" value="1"/>
</dbReference>
<dbReference type="Gene3D" id="3.30.450.20">
    <property type="entry name" value="PAS domain"/>
    <property type="match status" value="1"/>
</dbReference>
<dbReference type="Gene3D" id="3.30.565.10">
    <property type="entry name" value="Histidine kinase-like ATPase, C-terminal domain"/>
    <property type="match status" value="1"/>
</dbReference>
<feature type="transmembrane region" description="Helical" evidence="7">
    <location>
        <begin position="71"/>
        <end position="90"/>
    </location>
</feature>
<dbReference type="SMART" id="SM00388">
    <property type="entry name" value="HisKA"/>
    <property type="match status" value="1"/>
</dbReference>
<dbReference type="SUPFAM" id="SSF55874">
    <property type="entry name" value="ATPase domain of HSP90 chaperone/DNA topoisomerase II/histidine kinase"/>
    <property type="match status" value="1"/>
</dbReference>
<keyword evidence="11" id="KW-1185">Reference proteome</keyword>
<feature type="domain" description="PAC" evidence="9">
    <location>
        <begin position="299"/>
        <end position="352"/>
    </location>
</feature>
<evidence type="ECO:0000259" key="9">
    <source>
        <dbReference type="PROSITE" id="PS50113"/>
    </source>
</evidence>